<keyword evidence="10" id="KW-0472">Membrane</keyword>
<evidence type="ECO:0000256" key="8">
    <source>
        <dbReference type="ARBA" id="ARBA00022982"/>
    </source>
</evidence>
<feature type="binding site" description="covalent" evidence="11">
    <location>
        <position position="59"/>
    </location>
    <ligand>
        <name>heme c</name>
        <dbReference type="ChEBI" id="CHEBI:61717"/>
        <label>1</label>
    </ligand>
</feature>
<dbReference type="InterPro" id="IPR009056">
    <property type="entry name" value="Cyt_c-like_dom"/>
</dbReference>
<organism evidence="15 16">
    <name type="scientific">Comamonas testosteroni</name>
    <name type="common">Pseudomonas testosteroni</name>
    <dbReference type="NCBI Taxonomy" id="285"/>
    <lineage>
        <taxon>Bacteria</taxon>
        <taxon>Pseudomonadati</taxon>
        <taxon>Pseudomonadota</taxon>
        <taxon>Betaproteobacteria</taxon>
        <taxon>Burkholderiales</taxon>
        <taxon>Comamonadaceae</taxon>
        <taxon>Comamonas</taxon>
    </lineage>
</organism>
<dbReference type="GO" id="GO:0005506">
    <property type="term" value="F:iron ion binding"/>
    <property type="evidence" value="ECO:0007669"/>
    <property type="project" value="InterPro"/>
</dbReference>
<accession>A0A373FEE5</accession>
<dbReference type="PANTHER" id="PTHR35008:SF8">
    <property type="entry name" value="ALCOHOL DEHYDROGENASE CYTOCHROME C SUBUNIT"/>
    <property type="match status" value="1"/>
</dbReference>
<feature type="domain" description="Cytochrome c" evidence="14">
    <location>
        <begin position="42"/>
        <end position="145"/>
    </location>
</feature>
<keyword evidence="2" id="KW-0813">Transport</keyword>
<dbReference type="Gene3D" id="1.10.760.10">
    <property type="entry name" value="Cytochrome c-like domain"/>
    <property type="match status" value="2"/>
</dbReference>
<proteinExistence type="predicted"/>
<dbReference type="GO" id="GO:0016614">
    <property type="term" value="F:oxidoreductase activity, acting on CH-OH group of donors"/>
    <property type="evidence" value="ECO:0007669"/>
    <property type="project" value="InterPro"/>
</dbReference>
<dbReference type="PIRSF" id="PIRSF000018">
    <property type="entry name" value="Mb_ADH_cyt_c"/>
    <property type="match status" value="1"/>
</dbReference>
<evidence type="ECO:0000256" key="5">
    <source>
        <dbReference type="ARBA" id="ARBA00022723"/>
    </source>
</evidence>
<feature type="binding site" description="axial binding residue" evidence="12">
    <location>
        <position position="207"/>
    </location>
    <ligand>
        <name>heme c</name>
        <dbReference type="ChEBI" id="CHEBI:61717"/>
        <label>2</label>
    </ligand>
    <ligandPart>
        <name>Fe</name>
        <dbReference type="ChEBI" id="CHEBI:18248"/>
    </ligandPart>
</feature>
<comment type="caution">
    <text evidence="15">The sequence shown here is derived from an EMBL/GenBank/DDBJ whole genome shotgun (WGS) entry which is preliminary data.</text>
</comment>
<evidence type="ECO:0000313" key="15">
    <source>
        <dbReference type="EMBL" id="RGE41862.1"/>
    </source>
</evidence>
<evidence type="ECO:0000259" key="14">
    <source>
        <dbReference type="PROSITE" id="PS51007"/>
    </source>
</evidence>
<keyword evidence="9 12" id="KW-0408">Iron</keyword>
<dbReference type="InterPro" id="IPR008168">
    <property type="entry name" value="Cyt_C_IC"/>
</dbReference>
<feature type="binding site" description="covalent" evidence="11">
    <location>
        <position position="56"/>
    </location>
    <ligand>
        <name>heme c</name>
        <dbReference type="ChEBI" id="CHEBI:61717"/>
        <label>1</label>
    </ligand>
</feature>
<keyword evidence="8" id="KW-0249">Electron transport</keyword>
<dbReference type="OrthoDB" id="9809720at2"/>
<feature type="binding site" description="axial binding residue" evidence="12">
    <location>
        <position position="60"/>
    </location>
    <ligand>
        <name>heme c</name>
        <dbReference type="ChEBI" id="CHEBI:61717"/>
        <label>1</label>
    </ligand>
    <ligandPart>
        <name>Fe</name>
        <dbReference type="ChEBI" id="CHEBI:18248"/>
    </ligandPart>
</feature>
<evidence type="ECO:0000256" key="9">
    <source>
        <dbReference type="ARBA" id="ARBA00023004"/>
    </source>
</evidence>
<keyword evidence="5 12" id="KW-0479">Metal-binding</keyword>
<keyword evidence="6" id="KW-0732">Signal</keyword>
<evidence type="ECO:0000256" key="6">
    <source>
        <dbReference type="ARBA" id="ARBA00022729"/>
    </source>
</evidence>
<dbReference type="PANTHER" id="PTHR35008">
    <property type="entry name" value="BLL4482 PROTEIN-RELATED"/>
    <property type="match status" value="1"/>
</dbReference>
<evidence type="ECO:0000256" key="4">
    <source>
        <dbReference type="ARBA" id="ARBA00022617"/>
    </source>
</evidence>
<evidence type="ECO:0000256" key="1">
    <source>
        <dbReference type="ARBA" id="ARBA00004236"/>
    </source>
</evidence>
<feature type="region of interest" description="Disordered" evidence="13">
    <location>
        <begin position="435"/>
        <end position="459"/>
    </location>
</feature>
<name>A0A373FEE5_COMTE</name>
<evidence type="ECO:0000256" key="10">
    <source>
        <dbReference type="ARBA" id="ARBA00023136"/>
    </source>
</evidence>
<dbReference type="PRINTS" id="PR00605">
    <property type="entry name" value="CYTCHROMECIC"/>
</dbReference>
<feature type="binding site" description="covalent" evidence="11">
    <location>
        <position position="353"/>
    </location>
    <ligand>
        <name>heme c</name>
        <dbReference type="ChEBI" id="CHEBI:61717"/>
        <label>3</label>
    </ligand>
</feature>
<dbReference type="InterPro" id="IPR036909">
    <property type="entry name" value="Cyt_c-like_dom_sf"/>
</dbReference>
<comment type="subcellular location">
    <subcellularLocation>
        <location evidence="1">Cell membrane</location>
    </subcellularLocation>
</comment>
<dbReference type="Proteomes" id="UP000261948">
    <property type="component" value="Unassembled WGS sequence"/>
</dbReference>
<reference evidence="15 16" key="1">
    <citation type="submission" date="2018-08" db="EMBL/GenBank/DDBJ databases">
        <title>Comamonas testosteroni strain SWCO2.</title>
        <authorList>
            <person name="Jiang N."/>
            <person name="Zhang X.Z."/>
        </authorList>
    </citation>
    <scope>NUCLEOTIDE SEQUENCE [LARGE SCALE GENOMIC DNA]</scope>
    <source>
        <strain evidence="15 16">SWCO2</strain>
    </source>
</reference>
<dbReference type="EMBL" id="QURR01000026">
    <property type="protein sequence ID" value="RGE41862.1"/>
    <property type="molecule type" value="Genomic_DNA"/>
</dbReference>
<dbReference type="SUPFAM" id="SSF46626">
    <property type="entry name" value="Cytochrome c"/>
    <property type="match status" value="3"/>
</dbReference>
<feature type="binding site" description="covalent" evidence="11">
    <location>
        <position position="356"/>
    </location>
    <ligand>
        <name>heme c</name>
        <dbReference type="ChEBI" id="CHEBI:61717"/>
        <label>3</label>
    </ligand>
</feature>
<evidence type="ECO:0000256" key="2">
    <source>
        <dbReference type="ARBA" id="ARBA00022448"/>
    </source>
</evidence>
<evidence type="ECO:0000256" key="3">
    <source>
        <dbReference type="ARBA" id="ARBA00022475"/>
    </source>
</evidence>
<dbReference type="Pfam" id="PF00034">
    <property type="entry name" value="Cytochrom_C"/>
    <property type="match status" value="2"/>
</dbReference>
<protein>
    <submittedName>
        <fullName evidence="15">Cytochrome c</fullName>
    </submittedName>
</protein>
<dbReference type="PROSITE" id="PS51007">
    <property type="entry name" value="CYTC"/>
    <property type="match status" value="3"/>
</dbReference>
<keyword evidence="3" id="KW-1003">Cell membrane</keyword>
<gene>
    <name evidence="15" type="ORF">DZC30_17960</name>
</gene>
<sequence length="459" mass="48973">MKKILSILIALIVLGIVAALALAYAPFKPTPANEELPADWKAEAGRGEYVMRAGDCMACHTAKGGEPMAGGNSIESPMGTIWASNITPDKETGIGNWTLDQFRAAMVDGIGGHGQQLYPAMPYENYRYMKESDIRALYDYIQTEVKPVKNEVQATSLSFPFNMRFGIRAWNWLALSGESNFKPMEGTDQQIRGQYLVEGAGHCAACHSPRTVYMAQNGTRLGDSNFLTGGELDGWTAPALRGKDSAIKTWSAEAVAAYMGAGRNAHAVANGEMAVAIQHSLQYMTDADLNAMAVFLKSADGQPVETVPAKVAAPGPHAMPAAQADEAGKETAKLLTAASPDMPLGARLYLDNCAACHFVSGKGSPEIFPELQGNAMVNGRDASPFVSVILNGTSSPSTDRRPMHLAMQGYADRLTDSEVAALATFVRKGWGNQAADVSESQVSKVRKHTNAAAAPERAK</sequence>
<dbReference type="InterPro" id="IPR014353">
    <property type="entry name" value="Membr-bd_ADH_cyt_c"/>
</dbReference>
<feature type="binding site" description="covalent" evidence="11">
    <location>
        <position position="206"/>
    </location>
    <ligand>
        <name>heme c</name>
        <dbReference type="ChEBI" id="CHEBI:61717"/>
        <label>2</label>
    </ligand>
</feature>
<keyword evidence="4 11" id="KW-0349">Heme</keyword>
<comment type="cofactor">
    <cofactor evidence="11">
        <name>heme c</name>
        <dbReference type="ChEBI" id="CHEBI:61717"/>
    </cofactor>
    <text evidence="11">Binds 3 heme c groups covalently per subunit.</text>
</comment>
<evidence type="ECO:0000313" key="16">
    <source>
        <dbReference type="Proteomes" id="UP000261948"/>
    </source>
</evidence>
<feature type="binding site" description="axial binding residue" evidence="12">
    <location>
        <position position="357"/>
    </location>
    <ligand>
        <name>heme c</name>
        <dbReference type="ChEBI" id="CHEBI:61717"/>
        <label>3</label>
    </ligand>
    <ligandPart>
        <name>Fe</name>
        <dbReference type="ChEBI" id="CHEBI:18248"/>
    </ligandPart>
</feature>
<dbReference type="InterPro" id="IPR051459">
    <property type="entry name" value="Cytochrome_c-type_DH"/>
</dbReference>
<keyword evidence="16" id="KW-1185">Reference proteome</keyword>
<dbReference type="AlphaFoldDB" id="A0A373FEE5"/>
<evidence type="ECO:0000256" key="11">
    <source>
        <dbReference type="PIRSR" id="PIRSR000018-50"/>
    </source>
</evidence>
<dbReference type="GO" id="GO:0005886">
    <property type="term" value="C:plasma membrane"/>
    <property type="evidence" value="ECO:0007669"/>
    <property type="project" value="UniProtKB-SubCell"/>
</dbReference>
<feature type="binding site" description="covalent" evidence="11">
    <location>
        <position position="203"/>
    </location>
    <ligand>
        <name>heme c</name>
        <dbReference type="ChEBI" id="CHEBI:61717"/>
        <label>2</label>
    </ligand>
</feature>
<feature type="domain" description="Cytochrome c" evidence="14">
    <location>
        <begin position="188"/>
        <end position="300"/>
    </location>
</feature>
<keyword evidence="7" id="KW-0677">Repeat</keyword>
<evidence type="ECO:0000256" key="13">
    <source>
        <dbReference type="SAM" id="MobiDB-lite"/>
    </source>
</evidence>
<evidence type="ECO:0000256" key="7">
    <source>
        <dbReference type="ARBA" id="ARBA00022737"/>
    </source>
</evidence>
<evidence type="ECO:0000256" key="12">
    <source>
        <dbReference type="PIRSR" id="PIRSR000018-51"/>
    </source>
</evidence>
<dbReference type="GO" id="GO:0020037">
    <property type="term" value="F:heme binding"/>
    <property type="evidence" value="ECO:0007669"/>
    <property type="project" value="InterPro"/>
</dbReference>
<dbReference type="GO" id="GO:0009055">
    <property type="term" value="F:electron transfer activity"/>
    <property type="evidence" value="ECO:0007669"/>
    <property type="project" value="InterPro"/>
</dbReference>
<feature type="domain" description="Cytochrome c" evidence="14">
    <location>
        <begin position="340"/>
        <end position="430"/>
    </location>
</feature>